<evidence type="ECO:0000313" key="2">
    <source>
        <dbReference type="EMBL" id="ADI38120.1"/>
    </source>
</evidence>
<keyword evidence="3" id="KW-1185">Reference proteome</keyword>
<keyword evidence="1" id="KW-1133">Transmembrane helix</keyword>
<dbReference type="HOGENOM" id="CLU_1775654_0_0_0"/>
<dbReference type="EMBL" id="CP001928">
    <property type="protein sequence ID" value="ADI38120.1"/>
    <property type="molecule type" value="Genomic_DNA"/>
</dbReference>
<protein>
    <submittedName>
        <fullName evidence="2">Uncharacterized protein</fullName>
    </submittedName>
</protein>
<name>D6YVF9_WADCW</name>
<organism evidence="2 3">
    <name type="scientific">Waddlia chondrophila (strain ATCC VR-1470 / WSU 86-1044)</name>
    <dbReference type="NCBI Taxonomy" id="716544"/>
    <lineage>
        <taxon>Bacteria</taxon>
        <taxon>Pseudomonadati</taxon>
        <taxon>Chlamydiota</taxon>
        <taxon>Chlamydiia</taxon>
        <taxon>Parachlamydiales</taxon>
        <taxon>Waddliaceae</taxon>
        <taxon>Waddlia</taxon>
    </lineage>
</organism>
<proteinExistence type="predicted"/>
<evidence type="ECO:0000313" key="3">
    <source>
        <dbReference type="Proteomes" id="UP000001505"/>
    </source>
</evidence>
<dbReference type="KEGG" id="wch:wcw_0753"/>
<dbReference type="Proteomes" id="UP000001505">
    <property type="component" value="Chromosome"/>
</dbReference>
<reference evidence="2 3" key="1">
    <citation type="journal article" date="2010" name="PLoS ONE">
        <title>The Waddlia genome: a window into chlamydial biology.</title>
        <authorList>
            <person name="Bertelli C."/>
            <person name="Collyn F."/>
            <person name="Croxatto A."/>
            <person name="Ruckert C."/>
            <person name="Polkinghorne A."/>
            <person name="Kebbi-Beghdadi C."/>
            <person name="Goesmann A."/>
            <person name="Vaughan L."/>
            <person name="Greub G."/>
        </authorList>
    </citation>
    <scope>NUCLEOTIDE SEQUENCE [LARGE SCALE GENOMIC DNA]</scope>
    <source>
        <strain evidence="3">ATCC VR-1470 / WSU 86-1044</strain>
    </source>
</reference>
<accession>D6YVF9</accession>
<keyword evidence="1" id="KW-0812">Transmembrane</keyword>
<dbReference type="RefSeq" id="WP_013181838.1">
    <property type="nucleotide sequence ID" value="NC_014225.1"/>
</dbReference>
<dbReference type="AlphaFoldDB" id="D6YVF9"/>
<sequence>MSNRTLSLLVGLVVILTGILMVLNFFNIQTGSVTQPFLEANNVKAVEVISKGVAHPLTFDQQNRFVEIINLSVQTDYESDLKVKNGPFSYDKVLIHQFEGPEISVTPYGLVNTQLLMVVPEWNSEGLIRETGPGELNKLFTEAAAVQ</sequence>
<gene>
    <name evidence="2" type="ordered locus">wcw_0753</name>
</gene>
<evidence type="ECO:0000256" key="1">
    <source>
        <dbReference type="SAM" id="Phobius"/>
    </source>
</evidence>
<feature type="transmembrane region" description="Helical" evidence="1">
    <location>
        <begin position="6"/>
        <end position="26"/>
    </location>
</feature>
<dbReference type="STRING" id="716544.wcw_0753"/>
<keyword evidence="1" id="KW-0472">Membrane</keyword>